<keyword evidence="2" id="KW-1185">Reference proteome</keyword>
<dbReference type="Proteomes" id="UP000677812">
    <property type="component" value="Unassembled WGS sequence"/>
</dbReference>
<name>A0ABS5E6G1_9PROT</name>
<protein>
    <recommendedName>
        <fullName evidence="3">Phage tail protein</fullName>
    </recommendedName>
</protein>
<evidence type="ECO:0000313" key="1">
    <source>
        <dbReference type="EMBL" id="MBR0559487.1"/>
    </source>
</evidence>
<dbReference type="EMBL" id="JAGRQH010000003">
    <property type="protein sequence ID" value="MBR0559487.1"/>
    <property type="molecule type" value="Genomic_DNA"/>
</dbReference>
<evidence type="ECO:0008006" key="3">
    <source>
        <dbReference type="Google" id="ProtNLM"/>
    </source>
</evidence>
<reference evidence="1 2" key="1">
    <citation type="submission" date="2021-04" db="EMBL/GenBank/DDBJ databases">
        <title>The complete genome sequence of Neokomagataea sp. TBRC 2177.</title>
        <authorList>
            <person name="Charoenyingcharoen P."/>
            <person name="Yukphan P."/>
        </authorList>
    </citation>
    <scope>NUCLEOTIDE SEQUENCE [LARGE SCALE GENOMIC DNA]</scope>
    <source>
        <strain evidence="1 2">TBRC 2177</strain>
    </source>
</reference>
<comment type="caution">
    <text evidence="1">The sequence shown here is derived from an EMBL/GenBank/DDBJ whole genome shotgun (WGS) entry which is preliminary data.</text>
</comment>
<accession>A0ABS5E6G1</accession>
<gene>
    <name evidence="1" type="ORF">KB213_05385</name>
</gene>
<dbReference type="RefSeq" id="WP_211681049.1">
    <property type="nucleotide sequence ID" value="NZ_JAGRQH010000003.1"/>
</dbReference>
<evidence type="ECO:0000313" key="2">
    <source>
        <dbReference type="Proteomes" id="UP000677812"/>
    </source>
</evidence>
<proteinExistence type="predicted"/>
<sequence length="106" mass="11364">MSAVQVKAGQTFQVSCTVTGNDGALIDLSDYAINAQIRDALGNLVTQLSTRKPANAVGIVNVWADTKSWPLGRFFCDLQFVRPDGVIQFSETFSIVVSASVTHMGV</sequence>
<organism evidence="1 2">
    <name type="scientific">Neokomagataea anthophila</name>
    <dbReference type="NCBI Taxonomy" id="2826925"/>
    <lineage>
        <taxon>Bacteria</taxon>
        <taxon>Pseudomonadati</taxon>
        <taxon>Pseudomonadota</taxon>
        <taxon>Alphaproteobacteria</taxon>
        <taxon>Acetobacterales</taxon>
        <taxon>Acetobacteraceae</taxon>
        <taxon>Neokomagataea</taxon>
    </lineage>
</organism>